<feature type="region of interest" description="Disordered" evidence="1">
    <location>
        <begin position="1"/>
        <end position="42"/>
    </location>
</feature>
<dbReference type="Pfam" id="PF20060">
    <property type="entry name" value="DUF6459"/>
    <property type="match status" value="1"/>
</dbReference>
<dbReference type="InterPro" id="IPR045596">
    <property type="entry name" value="DUF6459"/>
</dbReference>
<accession>A0A1H1SXF1</accession>
<reference evidence="2 3" key="1">
    <citation type="submission" date="2016-10" db="EMBL/GenBank/DDBJ databases">
        <authorList>
            <person name="de Groot N.N."/>
        </authorList>
    </citation>
    <scope>NUCLEOTIDE SEQUENCE [LARGE SCALE GENOMIC DNA]</scope>
    <source>
        <strain evidence="2 3">DSM 22024</strain>
    </source>
</reference>
<name>A0A1H1SXF1_9ACTN</name>
<keyword evidence="3" id="KW-1185">Reference proteome</keyword>
<dbReference type="STRING" id="117157.SAMN04489717_2970"/>
<organism evidence="2 3">
    <name type="scientific">Actinopolymorpha singaporensis</name>
    <dbReference type="NCBI Taxonomy" id="117157"/>
    <lineage>
        <taxon>Bacteria</taxon>
        <taxon>Bacillati</taxon>
        <taxon>Actinomycetota</taxon>
        <taxon>Actinomycetes</taxon>
        <taxon>Propionibacteriales</taxon>
        <taxon>Actinopolymorphaceae</taxon>
        <taxon>Actinopolymorpha</taxon>
    </lineage>
</organism>
<gene>
    <name evidence="2" type="ORF">SAMN04489717_2970</name>
</gene>
<evidence type="ECO:0000256" key="1">
    <source>
        <dbReference type="SAM" id="MobiDB-lite"/>
    </source>
</evidence>
<evidence type="ECO:0000313" key="2">
    <source>
        <dbReference type="EMBL" id="SDS52621.1"/>
    </source>
</evidence>
<evidence type="ECO:0008006" key="4">
    <source>
        <dbReference type="Google" id="ProtNLM"/>
    </source>
</evidence>
<sequence length="202" mass="22075">MIATQQPLPVARETIRPLPRRIPTPSTEPAYDDERPADRGGRTLTRGALALDLAVADRAAAATRHLSVVGGRNALRDRDDPFFAPQQTPRVALPDPRSWSGRFVQALVEVLAGDRPAAQLLRWTDHRVYNDVLNRVRALGPSGSAQRGDRGRAMVRSVHVCEPRDGVAEVAVHVNHGGRSRAVAVRLEGLDGRWRCTALQLG</sequence>
<dbReference type="RefSeq" id="WP_092654179.1">
    <property type="nucleotide sequence ID" value="NZ_LT629732.1"/>
</dbReference>
<dbReference type="OrthoDB" id="3266345at2"/>
<evidence type="ECO:0000313" key="3">
    <source>
        <dbReference type="Proteomes" id="UP000198983"/>
    </source>
</evidence>
<feature type="compositionally biased region" description="Basic and acidic residues" evidence="1">
    <location>
        <begin position="32"/>
        <end position="41"/>
    </location>
</feature>
<dbReference type="AlphaFoldDB" id="A0A1H1SXF1"/>
<dbReference type="Proteomes" id="UP000198983">
    <property type="component" value="Chromosome I"/>
</dbReference>
<protein>
    <recommendedName>
        <fullName evidence="4">3-hydroxyacyl-CoA dehydrogenase</fullName>
    </recommendedName>
</protein>
<dbReference type="EMBL" id="LT629732">
    <property type="protein sequence ID" value="SDS52621.1"/>
    <property type="molecule type" value="Genomic_DNA"/>
</dbReference>
<proteinExistence type="predicted"/>